<name>A0A160TGR5_9ZZZZ</name>
<accession>A0A160TGR5</accession>
<evidence type="ECO:0000256" key="3">
    <source>
        <dbReference type="ARBA" id="ARBA00004818"/>
    </source>
</evidence>
<comment type="similarity">
    <text evidence="4">Belongs to the HAD-like hydrolase superfamily. CbbY/CbbZ/Gph/YieH family.</text>
</comment>
<dbReference type="GO" id="GO:0005829">
    <property type="term" value="C:cytosol"/>
    <property type="evidence" value="ECO:0007669"/>
    <property type="project" value="TreeGrafter"/>
</dbReference>
<organism evidence="10">
    <name type="scientific">hydrothermal vent metagenome</name>
    <dbReference type="NCBI Taxonomy" id="652676"/>
    <lineage>
        <taxon>unclassified sequences</taxon>
        <taxon>metagenomes</taxon>
        <taxon>ecological metagenomes</taxon>
    </lineage>
</organism>
<comment type="pathway">
    <text evidence="3">Organic acid metabolism; glycolate biosynthesis; glycolate from 2-phosphoglycolate: step 1/1.</text>
</comment>
<dbReference type="GO" id="GO:0046872">
    <property type="term" value="F:metal ion binding"/>
    <property type="evidence" value="ECO:0007669"/>
    <property type="project" value="UniProtKB-KW"/>
</dbReference>
<evidence type="ECO:0000256" key="4">
    <source>
        <dbReference type="ARBA" id="ARBA00006171"/>
    </source>
</evidence>
<evidence type="ECO:0000256" key="9">
    <source>
        <dbReference type="ARBA" id="ARBA00023277"/>
    </source>
</evidence>
<dbReference type="NCBIfam" id="TIGR01549">
    <property type="entry name" value="HAD-SF-IA-v1"/>
    <property type="match status" value="1"/>
</dbReference>
<evidence type="ECO:0000313" key="10">
    <source>
        <dbReference type="EMBL" id="CUS43393.1"/>
    </source>
</evidence>
<dbReference type="GO" id="GO:0005975">
    <property type="term" value="P:carbohydrate metabolic process"/>
    <property type="evidence" value="ECO:0007669"/>
    <property type="project" value="InterPro"/>
</dbReference>
<dbReference type="GO" id="GO:0006281">
    <property type="term" value="P:DNA repair"/>
    <property type="evidence" value="ECO:0007669"/>
    <property type="project" value="TreeGrafter"/>
</dbReference>
<dbReference type="InterPro" id="IPR036412">
    <property type="entry name" value="HAD-like_sf"/>
</dbReference>
<dbReference type="EC" id="3.1.3.18" evidence="5"/>
<keyword evidence="8" id="KW-0460">Magnesium</keyword>
<dbReference type="Pfam" id="PF13419">
    <property type="entry name" value="HAD_2"/>
    <property type="match status" value="1"/>
</dbReference>
<comment type="cofactor">
    <cofactor evidence="2">
        <name>Mg(2+)</name>
        <dbReference type="ChEBI" id="CHEBI:18420"/>
    </cofactor>
</comment>
<keyword evidence="6" id="KW-0479">Metal-binding</keyword>
<evidence type="ECO:0000256" key="5">
    <source>
        <dbReference type="ARBA" id="ARBA00013078"/>
    </source>
</evidence>
<reference evidence="10" key="1">
    <citation type="submission" date="2015-10" db="EMBL/GenBank/DDBJ databases">
        <authorList>
            <person name="Gilbert D.G."/>
        </authorList>
    </citation>
    <scope>NUCLEOTIDE SEQUENCE</scope>
</reference>
<dbReference type="Gene3D" id="3.40.50.1000">
    <property type="entry name" value="HAD superfamily/HAD-like"/>
    <property type="match status" value="1"/>
</dbReference>
<dbReference type="UniPathway" id="UPA00865">
    <property type="reaction ID" value="UER00834"/>
</dbReference>
<keyword evidence="7 10" id="KW-0378">Hydrolase</keyword>
<keyword evidence="9" id="KW-0119">Carbohydrate metabolism</keyword>
<dbReference type="HAMAP" id="MF_00495">
    <property type="entry name" value="GPH_hydrolase_bact"/>
    <property type="match status" value="1"/>
</dbReference>
<protein>
    <recommendedName>
        <fullName evidence="5">phosphoglycolate phosphatase</fullName>
        <ecNumber evidence="5">3.1.3.18</ecNumber>
    </recommendedName>
</protein>
<dbReference type="InterPro" id="IPR041492">
    <property type="entry name" value="HAD_2"/>
</dbReference>
<dbReference type="InterPro" id="IPR050155">
    <property type="entry name" value="HAD-like_hydrolase_sf"/>
</dbReference>
<dbReference type="InterPro" id="IPR006439">
    <property type="entry name" value="HAD-SF_hydro_IA"/>
</dbReference>
<dbReference type="EMBL" id="CZQE01000045">
    <property type="protein sequence ID" value="CUS43393.1"/>
    <property type="molecule type" value="Genomic_DNA"/>
</dbReference>
<evidence type="ECO:0000256" key="2">
    <source>
        <dbReference type="ARBA" id="ARBA00001946"/>
    </source>
</evidence>
<dbReference type="InterPro" id="IPR037512">
    <property type="entry name" value="PGPase_prok"/>
</dbReference>
<dbReference type="AlphaFoldDB" id="A0A160TGR5"/>
<dbReference type="Gene3D" id="1.10.150.240">
    <property type="entry name" value="Putative phosphatase, domain 2"/>
    <property type="match status" value="1"/>
</dbReference>
<dbReference type="InterPro" id="IPR023198">
    <property type="entry name" value="PGP-like_dom2"/>
</dbReference>
<comment type="catalytic activity">
    <reaction evidence="1">
        <text>2-phosphoglycolate + H2O = glycolate + phosphate</text>
        <dbReference type="Rhea" id="RHEA:14369"/>
        <dbReference type="ChEBI" id="CHEBI:15377"/>
        <dbReference type="ChEBI" id="CHEBI:29805"/>
        <dbReference type="ChEBI" id="CHEBI:43474"/>
        <dbReference type="ChEBI" id="CHEBI:58033"/>
        <dbReference type="EC" id="3.1.3.18"/>
    </reaction>
</comment>
<gene>
    <name evidence="10" type="ORF">MGWOODY_Smn384</name>
</gene>
<dbReference type="PANTHER" id="PTHR43434">
    <property type="entry name" value="PHOSPHOGLYCOLATE PHOSPHATASE"/>
    <property type="match status" value="1"/>
</dbReference>
<sequence>MPSCSPCTTVITPSGDTAASTCSRPAPVTTTVRSGFSADTLSIRSSMGRPAIGWSTLCRSDFMRVPLPAARMIAATGRLVTVPETYSDRAGDRKNVPIRKGSAMIVLPIPPDWQANHAMTTFSFDIVGFDLDGTFLDTIGDLSAAVNHTLAEAGREPLTIEQVKPMVGAGAKVMLERTLAATGGCTEEEFRRLYKLLLGYYEAHIAVESRPFPGAVAAVEGLRAMGVKTAIVTNKFEGLAEKLLGELGLRDRFDTLIGGDTMGKGFAKPHRAPIDEMIRRLGGGRAAFVGDSIYDVMAAKNAGVPSIAVSFGFLLQPVEELGADRIIDHYDSLIPTLEGMSV</sequence>
<dbReference type="SFLD" id="SFLDS00003">
    <property type="entry name" value="Haloacid_Dehalogenase"/>
    <property type="match status" value="1"/>
</dbReference>
<dbReference type="InterPro" id="IPR023214">
    <property type="entry name" value="HAD_sf"/>
</dbReference>
<evidence type="ECO:0000256" key="7">
    <source>
        <dbReference type="ARBA" id="ARBA00022801"/>
    </source>
</evidence>
<dbReference type="SFLD" id="SFLDG01129">
    <property type="entry name" value="C1.5:_HAD__Beta-PGM__Phosphata"/>
    <property type="match status" value="1"/>
</dbReference>
<evidence type="ECO:0000256" key="6">
    <source>
        <dbReference type="ARBA" id="ARBA00022723"/>
    </source>
</evidence>
<dbReference type="GO" id="GO:0046295">
    <property type="term" value="P:glycolate biosynthetic process"/>
    <property type="evidence" value="ECO:0007669"/>
    <property type="project" value="UniProtKB-UniPathway"/>
</dbReference>
<evidence type="ECO:0000256" key="8">
    <source>
        <dbReference type="ARBA" id="ARBA00022842"/>
    </source>
</evidence>
<evidence type="ECO:0000256" key="1">
    <source>
        <dbReference type="ARBA" id="ARBA00000830"/>
    </source>
</evidence>
<dbReference type="SUPFAM" id="SSF56784">
    <property type="entry name" value="HAD-like"/>
    <property type="match status" value="1"/>
</dbReference>
<dbReference type="GO" id="GO:0008967">
    <property type="term" value="F:phosphoglycolate phosphatase activity"/>
    <property type="evidence" value="ECO:0007669"/>
    <property type="project" value="UniProtKB-EC"/>
</dbReference>
<dbReference type="PANTHER" id="PTHR43434:SF1">
    <property type="entry name" value="PHOSPHOGLYCOLATE PHOSPHATASE"/>
    <property type="match status" value="1"/>
</dbReference>
<proteinExistence type="inferred from homology"/>